<gene>
    <name evidence="1" type="ORF">F2Q70_00040717</name>
</gene>
<comment type="caution">
    <text evidence="1">The sequence shown here is derived from an EMBL/GenBank/DDBJ whole genome shotgun (WGS) entry which is preliminary data.</text>
</comment>
<accession>A0A8S9K396</accession>
<proteinExistence type="predicted"/>
<name>A0A8S9K396_BRACR</name>
<organism evidence="1">
    <name type="scientific">Brassica cretica</name>
    <name type="common">Mustard</name>
    <dbReference type="NCBI Taxonomy" id="69181"/>
    <lineage>
        <taxon>Eukaryota</taxon>
        <taxon>Viridiplantae</taxon>
        <taxon>Streptophyta</taxon>
        <taxon>Embryophyta</taxon>
        <taxon>Tracheophyta</taxon>
        <taxon>Spermatophyta</taxon>
        <taxon>Magnoliopsida</taxon>
        <taxon>eudicotyledons</taxon>
        <taxon>Gunneridae</taxon>
        <taxon>Pentapetalae</taxon>
        <taxon>rosids</taxon>
        <taxon>malvids</taxon>
        <taxon>Brassicales</taxon>
        <taxon>Brassicaceae</taxon>
        <taxon>Brassiceae</taxon>
        <taxon>Brassica</taxon>
    </lineage>
</organism>
<reference evidence="1" key="1">
    <citation type="submission" date="2019-12" db="EMBL/GenBank/DDBJ databases">
        <title>Genome sequencing and annotation of Brassica cretica.</title>
        <authorList>
            <person name="Studholme D.J."/>
            <person name="Sarris P.F."/>
        </authorList>
    </citation>
    <scope>NUCLEOTIDE SEQUENCE</scope>
    <source>
        <strain evidence="1">PFS-102/07</strain>
        <tissue evidence="1">Leaf</tissue>
    </source>
</reference>
<dbReference type="EMBL" id="QGKY02000190">
    <property type="protein sequence ID" value="KAF2587866.1"/>
    <property type="molecule type" value="Genomic_DNA"/>
</dbReference>
<protein>
    <submittedName>
        <fullName evidence="1">Uncharacterized protein</fullName>
    </submittedName>
</protein>
<dbReference type="AlphaFoldDB" id="A0A8S9K396"/>
<evidence type="ECO:0000313" key="1">
    <source>
        <dbReference type="EMBL" id="KAF2587866.1"/>
    </source>
</evidence>
<sequence>MSPHPLKRSLEPHLKMSHTLQEIEIRFDQSVVCGVEIWLGLRRVINLFLFMIDLISIDSVKEKVVTFFTVLPAILFVKANKAEFLRLEIRFVFACVEFVLSVSVLEEAEYEEALLVEMDPSKKKKERKREKTET</sequence>